<dbReference type="CDD" id="cd16442">
    <property type="entry name" value="BPL"/>
    <property type="match status" value="1"/>
</dbReference>
<evidence type="ECO:0000256" key="1">
    <source>
        <dbReference type="ARBA" id="ARBA00022598"/>
    </source>
</evidence>
<dbReference type="PANTHER" id="PTHR12835:SF5">
    <property type="entry name" value="BIOTIN--PROTEIN LIGASE"/>
    <property type="match status" value="1"/>
</dbReference>
<comment type="caution">
    <text evidence="3">The sequence shown here is derived from an EMBL/GenBank/DDBJ whole genome shotgun (WGS) entry which is preliminary data.</text>
</comment>
<dbReference type="SUPFAM" id="SSF55681">
    <property type="entry name" value="Class II aaRS and biotin synthetases"/>
    <property type="match status" value="1"/>
</dbReference>
<organism evidence="3 4">
    <name type="scientific">Chryseosolibacter indicus</name>
    <dbReference type="NCBI Taxonomy" id="2782351"/>
    <lineage>
        <taxon>Bacteria</taxon>
        <taxon>Pseudomonadati</taxon>
        <taxon>Bacteroidota</taxon>
        <taxon>Cytophagia</taxon>
        <taxon>Cytophagales</taxon>
        <taxon>Chryseotaleaceae</taxon>
        <taxon>Chryseosolibacter</taxon>
    </lineage>
</organism>
<dbReference type="EMBL" id="JAHESD010000026">
    <property type="protein sequence ID" value="MBT1704130.1"/>
    <property type="molecule type" value="Genomic_DNA"/>
</dbReference>
<dbReference type="InterPro" id="IPR004143">
    <property type="entry name" value="BPL_LPL_catalytic"/>
</dbReference>
<protein>
    <submittedName>
        <fullName evidence="3">Biotin--[acetyl-CoA-carboxylase] ligase</fullName>
        <ecNumber evidence="3">6.3.4.15</ecNumber>
    </submittedName>
</protein>
<keyword evidence="1 3" id="KW-0436">Ligase</keyword>
<dbReference type="GO" id="GO:0004077">
    <property type="term" value="F:biotin--[biotin carboxyl-carrier protein] ligase activity"/>
    <property type="evidence" value="ECO:0007669"/>
    <property type="project" value="UniProtKB-EC"/>
</dbReference>
<gene>
    <name evidence="3" type="ORF">KK060_12625</name>
</gene>
<dbReference type="EC" id="6.3.4.15" evidence="3"/>
<dbReference type="RefSeq" id="WP_254154093.1">
    <property type="nucleotide sequence ID" value="NZ_JAHESD010000026.1"/>
</dbReference>
<keyword evidence="4" id="KW-1185">Reference proteome</keyword>
<evidence type="ECO:0000313" key="4">
    <source>
        <dbReference type="Proteomes" id="UP000772618"/>
    </source>
</evidence>
<reference evidence="3 4" key="1">
    <citation type="submission" date="2021-05" db="EMBL/GenBank/DDBJ databases">
        <title>A Polyphasic approach of four new species of the genus Ohtaekwangia: Ohtaekwangia histidinii sp. nov., Ohtaekwangia cretensis sp. nov., Ohtaekwangia indiensis sp. nov., Ohtaekwangia reichenbachii sp. nov. from diverse environment.</title>
        <authorList>
            <person name="Octaviana S."/>
        </authorList>
    </citation>
    <scope>NUCLEOTIDE SEQUENCE [LARGE SCALE GENOMIC DNA]</scope>
    <source>
        <strain evidence="3 4">PWU20</strain>
    </source>
</reference>
<dbReference type="NCBIfam" id="TIGR00121">
    <property type="entry name" value="birA_ligase"/>
    <property type="match status" value="1"/>
</dbReference>
<dbReference type="PROSITE" id="PS51733">
    <property type="entry name" value="BPL_LPL_CATALYTIC"/>
    <property type="match status" value="1"/>
</dbReference>
<dbReference type="PANTHER" id="PTHR12835">
    <property type="entry name" value="BIOTIN PROTEIN LIGASE"/>
    <property type="match status" value="1"/>
</dbReference>
<dbReference type="InterPro" id="IPR045864">
    <property type="entry name" value="aa-tRNA-synth_II/BPL/LPL"/>
</dbReference>
<feature type="domain" description="BPL/LPL catalytic" evidence="2">
    <location>
        <begin position="10"/>
        <end position="188"/>
    </location>
</feature>
<proteinExistence type="predicted"/>
<dbReference type="Proteomes" id="UP000772618">
    <property type="component" value="Unassembled WGS sequence"/>
</dbReference>
<evidence type="ECO:0000259" key="2">
    <source>
        <dbReference type="PROSITE" id="PS51733"/>
    </source>
</evidence>
<accession>A0ABS5VRQ7</accession>
<evidence type="ECO:0000313" key="3">
    <source>
        <dbReference type="EMBL" id="MBT1704130.1"/>
    </source>
</evidence>
<sequence>MYKIPANTLFLAKNIVFVPECHSTNTLALELSQQPHTSDGTVVITEHQTLGRGQRGNTWEAEPGKNLTFSVILKPAFLPVKNQFFLNIFASLAIYDLLRNKTDGQINIKWPNDIYINGKKLCGILIENQIRGSQVSNTILGIGLNVNQRTFSRTTATSLSLVTDKNYDLPELLQELSGCLEARYLQLRAADYKQLKEEYLNKLYWIKEKHTFAARENEFIGQIIGVDENGRLLVETPKGVEFFDVKEISYVN</sequence>
<dbReference type="InterPro" id="IPR004408">
    <property type="entry name" value="Biotin_CoA_COase_ligase"/>
</dbReference>
<dbReference type="Gene3D" id="3.30.930.10">
    <property type="entry name" value="Bira Bifunctional Protein, Domain 2"/>
    <property type="match status" value="1"/>
</dbReference>
<dbReference type="Pfam" id="PF03099">
    <property type="entry name" value="BPL_LplA_LipB"/>
    <property type="match status" value="1"/>
</dbReference>
<name>A0ABS5VRQ7_9BACT</name>